<accession>A0A5B7ETI4</accession>
<dbReference type="OrthoDB" id="6380532at2759"/>
<dbReference type="GO" id="GO:0004888">
    <property type="term" value="F:transmembrane signaling receptor activity"/>
    <property type="evidence" value="ECO:0007669"/>
    <property type="project" value="InterPro"/>
</dbReference>
<evidence type="ECO:0000256" key="5">
    <source>
        <dbReference type="SAM" id="Phobius"/>
    </source>
</evidence>
<keyword evidence="2 5" id="KW-0812">Transmembrane</keyword>
<dbReference type="AlphaFoldDB" id="A0A5B7ETI4"/>
<feature type="domain" description="Neurotransmitter-gated ion-channel ligand-binding" evidence="6">
    <location>
        <begin position="3"/>
        <end position="61"/>
    </location>
</feature>
<reference evidence="8 9" key="1">
    <citation type="submission" date="2019-05" db="EMBL/GenBank/DDBJ databases">
        <title>Another draft genome of Portunus trituberculatus and its Hox gene families provides insights of decapod evolution.</title>
        <authorList>
            <person name="Jeong J.-H."/>
            <person name="Song I."/>
            <person name="Kim S."/>
            <person name="Choi T."/>
            <person name="Kim D."/>
            <person name="Ryu S."/>
            <person name="Kim W."/>
        </authorList>
    </citation>
    <scope>NUCLEOTIDE SEQUENCE [LARGE SCALE GENOMIC DNA]</scope>
    <source>
        <tissue evidence="8">Muscle</tissue>
    </source>
</reference>
<dbReference type="GO" id="GO:0016020">
    <property type="term" value="C:membrane"/>
    <property type="evidence" value="ECO:0007669"/>
    <property type="project" value="UniProtKB-SubCell"/>
</dbReference>
<evidence type="ECO:0000259" key="6">
    <source>
        <dbReference type="Pfam" id="PF02931"/>
    </source>
</evidence>
<protein>
    <submittedName>
        <fullName evidence="8">Neuronal acetylcholine receptor subunit alpha-3</fullName>
    </submittedName>
</protein>
<dbReference type="Proteomes" id="UP000324222">
    <property type="component" value="Unassembled WGS sequence"/>
</dbReference>
<dbReference type="PROSITE" id="PS00236">
    <property type="entry name" value="NEUROTR_ION_CHANNEL"/>
    <property type="match status" value="1"/>
</dbReference>
<dbReference type="Pfam" id="PF02932">
    <property type="entry name" value="Neur_chan_memb"/>
    <property type="match status" value="1"/>
</dbReference>
<dbReference type="PANTHER" id="PTHR18945">
    <property type="entry name" value="NEUROTRANSMITTER GATED ION CHANNEL"/>
    <property type="match status" value="1"/>
</dbReference>
<comment type="subcellular location">
    <subcellularLocation>
        <location evidence="1">Membrane</location>
        <topology evidence="1">Multi-pass membrane protein</topology>
    </subcellularLocation>
</comment>
<feature type="transmembrane region" description="Helical" evidence="5">
    <location>
        <begin position="140"/>
        <end position="158"/>
    </location>
</feature>
<evidence type="ECO:0000256" key="4">
    <source>
        <dbReference type="ARBA" id="ARBA00023136"/>
    </source>
</evidence>
<dbReference type="InterPro" id="IPR006029">
    <property type="entry name" value="Neurotrans-gated_channel_TM"/>
</dbReference>
<organism evidence="8 9">
    <name type="scientific">Portunus trituberculatus</name>
    <name type="common">Swimming crab</name>
    <name type="synonym">Neptunus trituberculatus</name>
    <dbReference type="NCBI Taxonomy" id="210409"/>
    <lineage>
        <taxon>Eukaryota</taxon>
        <taxon>Metazoa</taxon>
        <taxon>Ecdysozoa</taxon>
        <taxon>Arthropoda</taxon>
        <taxon>Crustacea</taxon>
        <taxon>Multicrustacea</taxon>
        <taxon>Malacostraca</taxon>
        <taxon>Eumalacostraca</taxon>
        <taxon>Eucarida</taxon>
        <taxon>Decapoda</taxon>
        <taxon>Pleocyemata</taxon>
        <taxon>Brachyura</taxon>
        <taxon>Eubrachyura</taxon>
        <taxon>Portunoidea</taxon>
        <taxon>Portunidae</taxon>
        <taxon>Portuninae</taxon>
        <taxon>Portunus</taxon>
    </lineage>
</organism>
<evidence type="ECO:0000256" key="3">
    <source>
        <dbReference type="ARBA" id="ARBA00022989"/>
    </source>
</evidence>
<evidence type="ECO:0000256" key="1">
    <source>
        <dbReference type="ARBA" id="ARBA00004141"/>
    </source>
</evidence>
<dbReference type="InterPro" id="IPR036719">
    <property type="entry name" value="Neuro-gated_channel_TM_sf"/>
</dbReference>
<keyword evidence="8" id="KW-0675">Receptor</keyword>
<evidence type="ECO:0000256" key="2">
    <source>
        <dbReference type="ARBA" id="ARBA00022692"/>
    </source>
</evidence>
<dbReference type="SUPFAM" id="SSF90112">
    <property type="entry name" value="Neurotransmitter-gated ion-channel transmembrane pore"/>
    <property type="match status" value="1"/>
</dbReference>
<feature type="domain" description="Neurotransmitter-gated ion-channel transmembrane" evidence="7">
    <location>
        <begin position="94"/>
        <end position="157"/>
    </location>
</feature>
<gene>
    <name evidence="8" type="primary">chrna3_0</name>
    <name evidence="8" type="ORF">E2C01_031079</name>
</gene>
<keyword evidence="9" id="KW-1185">Reference proteome</keyword>
<keyword evidence="3 5" id="KW-1133">Transmembrane helix</keyword>
<comment type="caution">
    <text evidence="8">The sequence shown here is derived from an EMBL/GenBank/DDBJ whole genome shotgun (WGS) entry which is preliminary data.</text>
</comment>
<sequence length="201" mass="22958">MINTNIIIDYDGTVTLLTHGIFTSVCDMDIQWFPFDQQTCDMIFSSWTMDMHQDNLKDSVNTVTELKGFKHVNANLITVESKNFYQDSHMFKDPYQRRSLEALEGILQVLTREENETHTRAKKDMLVEEWKFLSRVIDRFLFIIFTIATALFNIIILTQSPYGEKFEYCPLGRGMCGDDYELESVADLAAKGGLSGSGGGH</sequence>
<evidence type="ECO:0000313" key="9">
    <source>
        <dbReference type="Proteomes" id="UP000324222"/>
    </source>
</evidence>
<evidence type="ECO:0000259" key="7">
    <source>
        <dbReference type="Pfam" id="PF02932"/>
    </source>
</evidence>
<evidence type="ECO:0000313" key="8">
    <source>
        <dbReference type="EMBL" id="MPC37592.1"/>
    </source>
</evidence>
<dbReference type="InterPro" id="IPR006201">
    <property type="entry name" value="Neur_channel"/>
</dbReference>
<dbReference type="GO" id="GO:0005230">
    <property type="term" value="F:extracellular ligand-gated monoatomic ion channel activity"/>
    <property type="evidence" value="ECO:0007669"/>
    <property type="project" value="InterPro"/>
</dbReference>
<dbReference type="Pfam" id="PF02931">
    <property type="entry name" value="Neur_chan_LBD"/>
    <property type="match status" value="1"/>
</dbReference>
<name>A0A5B7ETI4_PORTR</name>
<keyword evidence="4 5" id="KW-0472">Membrane</keyword>
<dbReference type="InterPro" id="IPR018000">
    <property type="entry name" value="Neurotransmitter_ion_chnl_CS"/>
</dbReference>
<proteinExistence type="predicted"/>
<dbReference type="SUPFAM" id="SSF63712">
    <property type="entry name" value="Nicotinic receptor ligand binding domain-like"/>
    <property type="match status" value="1"/>
</dbReference>
<dbReference type="InterPro" id="IPR006202">
    <property type="entry name" value="Neur_chan_lig-bd"/>
</dbReference>
<dbReference type="EMBL" id="VSRR010003827">
    <property type="protein sequence ID" value="MPC37592.1"/>
    <property type="molecule type" value="Genomic_DNA"/>
</dbReference>
<dbReference type="Gene3D" id="2.70.170.10">
    <property type="entry name" value="Neurotransmitter-gated ion-channel ligand-binding domain"/>
    <property type="match status" value="1"/>
</dbReference>
<dbReference type="InterPro" id="IPR036734">
    <property type="entry name" value="Neur_chan_lig-bd_sf"/>
</dbReference>